<accession>D5WVT9</accession>
<evidence type="ECO:0000313" key="2">
    <source>
        <dbReference type="EMBL" id="ADG07632.1"/>
    </source>
</evidence>
<keyword evidence="3" id="KW-1185">Reference proteome</keyword>
<evidence type="ECO:0000256" key="1">
    <source>
        <dbReference type="SAM" id="MobiDB-lite"/>
    </source>
</evidence>
<evidence type="ECO:0000313" key="3">
    <source>
        <dbReference type="Proteomes" id="UP000002368"/>
    </source>
</evidence>
<organism evidence="2 3">
    <name type="scientific">Kyrpidia tusciae (strain DSM 2912 / NBRC 15312 / T2)</name>
    <name type="common">Bacillus tusciae</name>
    <dbReference type="NCBI Taxonomy" id="562970"/>
    <lineage>
        <taxon>Bacteria</taxon>
        <taxon>Bacillati</taxon>
        <taxon>Bacillota</taxon>
        <taxon>Bacilli</taxon>
        <taxon>Bacillales</taxon>
        <taxon>Alicyclobacillaceae</taxon>
        <taxon>Kyrpidia</taxon>
    </lineage>
</organism>
<dbReference type="EMBL" id="CP002017">
    <property type="protein sequence ID" value="ADG07632.1"/>
    <property type="molecule type" value="Genomic_DNA"/>
</dbReference>
<protein>
    <submittedName>
        <fullName evidence="2">Uncharacterized protein</fullName>
    </submittedName>
</protein>
<sequence>MQSRREYLNTMRTRYRQARSRSEKSQILDELQETLGYARKYAIAALNAKPEQARRRQSRISYGGPLCQDKVSSSLSYTSPLCPPCVFPLKEREG</sequence>
<feature type="region of interest" description="Disordered" evidence="1">
    <location>
        <begin position="1"/>
        <end position="21"/>
    </location>
</feature>
<dbReference type="HOGENOM" id="CLU_2382386_0_0_9"/>
<dbReference type="KEGG" id="bts:Btus_3006"/>
<gene>
    <name evidence="2" type="ordered locus">Btus_3006</name>
</gene>
<dbReference type="AlphaFoldDB" id="D5WVT9"/>
<proteinExistence type="predicted"/>
<dbReference type="Proteomes" id="UP000002368">
    <property type="component" value="Chromosome"/>
</dbReference>
<reference evidence="2 3" key="1">
    <citation type="journal article" date="2011" name="Stand. Genomic Sci.">
        <title>Complete genome sequence of the thermophilic, hydrogen-oxidizing Bacillus tusciae type strain (T2) and reclassification in the new genus, Kyrpidia gen. nov. as Kyrpidia tusciae comb. nov. and emendation of the family Alicyclobacillaceae da Costa and Rainey, 2010.</title>
        <authorList>
            <person name="Klenk H.P."/>
            <person name="Lapidus A."/>
            <person name="Chertkov O."/>
            <person name="Copeland A."/>
            <person name="Del Rio T.G."/>
            <person name="Nolan M."/>
            <person name="Lucas S."/>
            <person name="Chen F."/>
            <person name="Tice H."/>
            <person name="Cheng J.F."/>
            <person name="Han C."/>
            <person name="Bruce D."/>
            <person name="Goodwin L."/>
            <person name="Pitluck S."/>
            <person name="Pati A."/>
            <person name="Ivanova N."/>
            <person name="Mavromatis K."/>
            <person name="Daum C."/>
            <person name="Chen A."/>
            <person name="Palaniappan K."/>
            <person name="Chang Y.J."/>
            <person name="Land M."/>
            <person name="Hauser L."/>
            <person name="Jeffries C.D."/>
            <person name="Detter J.C."/>
            <person name="Rohde M."/>
            <person name="Abt B."/>
            <person name="Pukall R."/>
            <person name="Goker M."/>
            <person name="Bristow J."/>
            <person name="Markowitz V."/>
            <person name="Hugenholtz P."/>
            <person name="Eisen J.A."/>
        </authorList>
    </citation>
    <scope>NUCLEOTIDE SEQUENCE [LARGE SCALE GENOMIC DNA]</scope>
    <source>
        <strain evidence="2 3">DSM 2912</strain>
    </source>
</reference>
<name>D5WVT9_KYRT2</name>